<evidence type="ECO:0000313" key="2">
    <source>
        <dbReference type="Proteomes" id="UP001597532"/>
    </source>
</evidence>
<dbReference type="RefSeq" id="WP_251807679.1">
    <property type="nucleotide sequence ID" value="NZ_CP166679.1"/>
</dbReference>
<gene>
    <name evidence="1" type="ORF">ACFS1K_09005</name>
</gene>
<evidence type="ECO:0000313" key="1">
    <source>
        <dbReference type="EMBL" id="MFD2789899.1"/>
    </source>
</evidence>
<proteinExistence type="predicted"/>
<protein>
    <submittedName>
        <fullName evidence="1">DUF2971 domain-containing protein</fullName>
    </submittedName>
</protein>
<dbReference type="Pfam" id="PF11185">
    <property type="entry name" value="DUF2971"/>
    <property type="match status" value="1"/>
</dbReference>
<comment type="caution">
    <text evidence="1">The sequence shown here is derived from an EMBL/GenBank/DDBJ whole genome shotgun (WGS) entry which is preliminary data.</text>
</comment>
<keyword evidence="2" id="KW-1185">Reference proteome</keyword>
<organism evidence="1 2">
    <name type="scientific">Arenibacter antarcticus</name>
    <dbReference type="NCBI Taxonomy" id="2040469"/>
    <lineage>
        <taxon>Bacteria</taxon>
        <taxon>Pseudomonadati</taxon>
        <taxon>Bacteroidota</taxon>
        <taxon>Flavobacteriia</taxon>
        <taxon>Flavobacteriales</taxon>
        <taxon>Flavobacteriaceae</taxon>
        <taxon>Arenibacter</taxon>
    </lineage>
</organism>
<dbReference type="InterPro" id="IPR021352">
    <property type="entry name" value="DUF2971"/>
</dbReference>
<accession>A0ABW5VG63</accession>
<sequence>MHQTLALILILTEKNDKPILLMFDEYKDIFQYGPPEYLNQVLTNNTIGFSSLKDFNDPFESHYSYSHFVKKRNTISQYLQDVHSNPVNILISKIRGKIDKYLNDLKVSCFSKNPYEPLMWSHYSKKHEGICYCYDNSKLFNIQQYQFKKVVYSNEIANIIFFEEITSFSMLKPQIESIICTKSENWAYEKEYRYIIKSEESAHKFNVNSLKAIIVGFRHKNITLVEKMIQDYNNKNNTEVKILYARPSSDLYKINILPNKQKTNPGRTFYQYDDKDKPIA</sequence>
<name>A0ABW5VG63_9FLAO</name>
<dbReference type="Proteomes" id="UP001597532">
    <property type="component" value="Unassembled WGS sequence"/>
</dbReference>
<reference evidence="2" key="1">
    <citation type="journal article" date="2019" name="Int. J. Syst. Evol. Microbiol.">
        <title>The Global Catalogue of Microorganisms (GCM) 10K type strain sequencing project: providing services to taxonomists for standard genome sequencing and annotation.</title>
        <authorList>
            <consortium name="The Broad Institute Genomics Platform"/>
            <consortium name="The Broad Institute Genome Sequencing Center for Infectious Disease"/>
            <person name="Wu L."/>
            <person name="Ma J."/>
        </authorList>
    </citation>
    <scope>NUCLEOTIDE SEQUENCE [LARGE SCALE GENOMIC DNA]</scope>
    <source>
        <strain evidence="2">KCTC 52924</strain>
    </source>
</reference>
<dbReference type="EMBL" id="JBHUOK010000029">
    <property type="protein sequence ID" value="MFD2789899.1"/>
    <property type="molecule type" value="Genomic_DNA"/>
</dbReference>